<accession>A0AAN8CWS3</accession>
<dbReference type="InterPro" id="IPR012337">
    <property type="entry name" value="RNaseH-like_sf"/>
</dbReference>
<gene>
    <name evidence="2" type="ORF">CesoFtcFv8_001862</name>
</gene>
<evidence type="ECO:0000313" key="2">
    <source>
        <dbReference type="EMBL" id="KAK5911937.1"/>
    </source>
</evidence>
<dbReference type="PANTHER" id="PTHR47611">
    <property type="entry name" value="HAT DIMERISATION DOMAIN, C-TERMINAL"/>
    <property type="match status" value="1"/>
</dbReference>
<protein>
    <recommendedName>
        <fullName evidence="1">HAT C-terminal dimerisation domain-containing protein</fullName>
    </recommendedName>
</protein>
<keyword evidence="3" id="KW-1185">Reference proteome</keyword>
<comment type="caution">
    <text evidence="2">The sequence shown here is derived from an EMBL/GenBank/DDBJ whole genome shotgun (WGS) entry which is preliminary data.</text>
</comment>
<dbReference type="Proteomes" id="UP001335648">
    <property type="component" value="Unassembled WGS sequence"/>
</dbReference>
<sequence length="74" mass="8309">MPPTMSSDDPAAWWWNKRTTYPLLSEVPFSYLCVQASSTPSERVFSTAGDTICPERSRILPEKADMLICLNKNG</sequence>
<dbReference type="EMBL" id="JAULUE010002047">
    <property type="protein sequence ID" value="KAK5911937.1"/>
    <property type="molecule type" value="Genomic_DNA"/>
</dbReference>
<dbReference type="PANTHER" id="PTHR47611:SF3">
    <property type="entry name" value="HAT C-TERMINAL DIMERISATION DOMAIN-CONTAINING PROTEIN"/>
    <property type="match status" value="1"/>
</dbReference>
<dbReference type="AlphaFoldDB" id="A0AAN8CWS3"/>
<dbReference type="SUPFAM" id="SSF53098">
    <property type="entry name" value="Ribonuclease H-like"/>
    <property type="match status" value="1"/>
</dbReference>
<reference evidence="2 3" key="1">
    <citation type="journal article" date="2023" name="Mol. Biol. Evol.">
        <title>Genomics of Secondarily Temperate Adaptation in the Only Non-Antarctic Icefish.</title>
        <authorList>
            <person name="Rivera-Colon A.G."/>
            <person name="Rayamajhi N."/>
            <person name="Minhas B.F."/>
            <person name="Madrigal G."/>
            <person name="Bilyk K.T."/>
            <person name="Yoon V."/>
            <person name="Hune M."/>
            <person name="Gregory S."/>
            <person name="Cheng C.H.C."/>
            <person name="Catchen J.M."/>
        </authorList>
    </citation>
    <scope>NUCLEOTIDE SEQUENCE [LARGE SCALE GENOMIC DNA]</scope>
    <source>
        <strain evidence="2">JC2023a</strain>
    </source>
</reference>
<feature type="domain" description="HAT C-terminal dimerisation" evidence="1">
    <location>
        <begin position="9"/>
        <end position="73"/>
    </location>
</feature>
<proteinExistence type="predicted"/>
<evidence type="ECO:0000313" key="3">
    <source>
        <dbReference type="Proteomes" id="UP001335648"/>
    </source>
</evidence>
<dbReference type="InterPro" id="IPR008906">
    <property type="entry name" value="HATC_C_dom"/>
</dbReference>
<dbReference type="GO" id="GO:0046983">
    <property type="term" value="F:protein dimerization activity"/>
    <property type="evidence" value="ECO:0007669"/>
    <property type="project" value="InterPro"/>
</dbReference>
<dbReference type="Pfam" id="PF05699">
    <property type="entry name" value="Dimer_Tnp_hAT"/>
    <property type="match status" value="1"/>
</dbReference>
<organism evidence="2 3">
    <name type="scientific">Champsocephalus esox</name>
    <name type="common">pike icefish</name>
    <dbReference type="NCBI Taxonomy" id="159716"/>
    <lineage>
        <taxon>Eukaryota</taxon>
        <taxon>Metazoa</taxon>
        <taxon>Chordata</taxon>
        <taxon>Craniata</taxon>
        <taxon>Vertebrata</taxon>
        <taxon>Euteleostomi</taxon>
        <taxon>Actinopterygii</taxon>
        <taxon>Neopterygii</taxon>
        <taxon>Teleostei</taxon>
        <taxon>Neoteleostei</taxon>
        <taxon>Acanthomorphata</taxon>
        <taxon>Eupercaria</taxon>
        <taxon>Perciformes</taxon>
        <taxon>Notothenioidei</taxon>
        <taxon>Channichthyidae</taxon>
        <taxon>Champsocephalus</taxon>
    </lineage>
</organism>
<name>A0AAN8CWS3_9TELE</name>
<evidence type="ECO:0000259" key="1">
    <source>
        <dbReference type="Pfam" id="PF05699"/>
    </source>
</evidence>